<proteinExistence type="predicted"/>
<evidence type="ECO:0000313" key="3">
    <source>
        <dbReference type="EnsemblMetazoa" id="ASIC010931-PA"/>
    </source>
</evidence>
<dbReference type="EMBL" id="KE525235">
    <property type="protein sequence ID" value="KFB43152.1"/>
    <property type="molecule type" value="Genomic_DNA"/>
</dbReference>
<dbReference type="AlphaFoldDB" id="A0A084VYV8"/>
<dbReference type="VEuPathDB" id="VectorBase:ASIC010931"/>
<sequence>MVAQAHVSDNGPNFTSIIIIITTTTSEQQHHDFDPKATVWLGRQPKPSEEPTPFSSREHPLATVGCSRAVREQ</sequence>
<name>A0A084VYV8_ANOSI</name>
<dbReference type="EMBL" id="ATLV01018500">
    <property type="status" value="NOT_ANNOTATED_CDS"/>
    <property type="molecule type" value="Genomic_DNA"/>
</dbReference>
<dbReference type="EnsemblMetazoa" id="ASIC010931-RA">
    <property type="protein sequence ID" value="ASIC010931-PA"/>
    <property type="gene ID" value="ASIC010931"/>
</dbReference>
<dbReference type="Proteomes" id="UP000030765">
    <property type="component" value="Unassembled WGS sequence"/>
</dbReference>
<evidence type="ECO:0000313" key="2">
    <source>
        <dbReference type="EMBL" id="KFB43152.1"/>
    </source>
</evidence>
<protein>
    <submittedName>
        <fullName evidence="2 3">Peptidoglycan glycosyltransferase</fullName>
    </submittedName>
</protein>
<organism evidence="2">
    <name type="scientific">Anopheles sinensis</name>
    <name type="common">Mosquito</name>
    <dbReference type="NCBI Taxonomy" id="74873"/>
    <lineage>
        <taxon>Eukaryota</taxon>
        <taxon>Metazoa</taxon>
        <taxon>Ecdysozoa</taxon>
        <taxon>Arthropoda</taxon>
        <taxon>Hexapoda</taxon>
        <taxon>Insecta</taxon>
        <taxon>Pterygota</taxon>
        <taxon>Neoptera</taxon>
        <taxon>Endopterygota</taxon>
        <taxon>Diptera</taxon>
        <taxon>Nematocera</taxon>
        <taxon>Culicoidea</taxon>
        <taxon>Culicidae</taxon>
        <taxon>Anophelinae</taxon>
        <taxon>Anopheles</taxon>
    </lineage>
</organism>
<evidence type="ECO:0000256" key="1">
    <source>
        <dbReference type="SAM" id="MobiDB-lite"/>
    </source>
</evidence>
<keyword evidence="2" id="KW-0808">Transferase</keyword>
<dbReference type="GO" id="GO:0016740">
    <property type="term" value="F:transferase activity"/>
    <property type="evidence" value="ECO:0007669"/>
    <property type="project" value="UniProtKB-KW"/>
</dbReference>
<reference evidence="2 4" key="1">
    <citation type="journal article" date="2014" name="BMC Genomics">
        <title>Genome sequence of Anopheles sinensis provides insight into genetics basis of mosquito competence for malaria parasites.</title>
        <authorList>
            <person name="Zhou D."/>
            <person name="Zhang D."/>
            <person name="Ding G."/>
            <person name="Shi L."/>
            <person name="Hou Q."/>
            <person name="Ye Y."/>
            <person name="Xu Y."/>
            <person name="Zhou H."/>
            <person name="Xiong C."/>
            <person name="Li S."/>
            <person name="Yu J."/>
            <person name="Hong S."/>
            <person name="Yu X."/>
            <person name="Zou P."/>
            <person name="Chen C."/>
            <person name="Chang X."/>
            <person name="Wang W."/>
            <person name="Lv Y."/>
            <person name="Sun Y."/>
            <person name="Ma L."/>
            <person name="Shen B."/>
            <person name="Zhu C."/>
        </authorList>
    </citation>
    <scope>NUCLEOTIDE SEQUENCE [LARGE SCALE GENOMIC DNA]</scope>
</reference>
<feature type="region of interest" description="Disordered" evidence="1">
    <location>
        <begin position="39"/>
        <end position="73"/>
    </location>
</feature>
<reference evidence="3" key="2">
    <citation type="submission" date="2020-05" db="UniProtKB">
        <authorList>
            <consortium name="EnsemblMetazoa"/>
        </authorList>
    </citation>
    <scope>IDENTIFICATION</scope>
</reference>
<accession>A0A084VYV8</accession>
<gene>
    <name evidence="2" type="ORF">ZHAS_00010931</name>
</gene>
<keyword evidence="4" id="KW-1185">Reference proteome</keyword>
<evidence type="ECO:0000313" key="4">
    <source>
        <dbReference type="Proteomes" id="UP000030765"/>
    </source>
</evidence>